<reference evidence="3 4" key="1">
    <citation type="submission" date="2020-02" db="EMBL/GenBank/DDBJ databases">
        <title>Sequencing the genomes of 1000 actinobacteria strains.</title>
        <authorList>
            <person name="Klenk H.-P."/>
        </authorList>
    </citation>
    <scope>NUCLEOTIDE SEQUENCE [LARGE SCALE GENOMIC DNA]</scope>
    <source>
        <strain evidence="3 4">DSM 19609</strain>
    </source>
</reference>
<accession>A0ABX0SJ59</accession>
<gene>
    <name evidence="3" type="ORF">FB473_002660</name>
</gene>
<comment type="caution">
    <text evidence="3">The sequence shown here is derived from an EMBL/GenBank/DDBJ whole genome shotgun (WGS) entry which is preliminary data.</text>
</comment>
<dbReference type="RefSeq" id="WP_167168634.1">
    <property type="nucleotide sequence ID" value="NZ_BAAAOO010000007.1"/>
</dbReference>
<organism evidence="3 4">
    <name type="scientific">Brooklawnia cerclae</name>
    <dbReference type="NCBI Taxonomy" id="349934"/>
    <lineage>
        <taxon>Bacteria</taxon>
        <taxon>Bacillati</taxon>
        <taxon>Actinomycetota</taxon>
        <taxon>Actinomycetes</taxon>
        <taxon>Propionibacteriales</taxon>
        <taxon>Propionibacteriaceae</taxon>
        <taxon>Brooklawnia</taxon>
    </lineage>
</organism>
<evidence type="ECO:0000313" key="3">
    <source>
        <dbReference type="EMBL" id="NIH58015.1"/>
    </source>
</evidence>
<evidence type="ECO:0000313" key="4">
    <source>
        <dbReference type="Proteomes" id="UP000749311"/>
    </source>
</evidence>
<keyword evidence="4" id="KW-1185">Reference proteome</keyword>
<keyword evidence="2" id="KW-0472">Membrane</keyword>
<feature type="region of interest" description="Disordered" evidence="1">
    <location>
        <begin position="1"/>
        <end position="22"/>
    </location>
</feature>
<protein>
    <recommendedName>
        <fullName evidence="5">DUF2530 domain-containing protein</fullName>
    </recommendedName>
</protein>
<evidence type="ECO:0000256" key="1">
    <source>
        <dbReference type="SAM" id="MobiDB-lite"/>
    </source>
</evidence>
<keyword evidence="2" id="KW-1133">Transmembrane helix</keyword>
<evidence type="ECO:0008006" key="5">
    <source>
        <dbReference type="Google" id="ProtNLM"/>
    </source>
</evidence>
<feature type="transmembrane region" description="Helical" evidence="2">
    <location>
        <begin position="59"/>
        <end position="79"/>
    </location>
</feature>
<dbReference type="EMBL" id="JAAMOZ010000001">
    <property type="protein sequence ID" value="NIH58015.1"/>
    <property type="molecule type" value="Genomic_DNA"/>
</dbReference>
<proteinExistence type="predicted"/>
<dbReference type="Proteomes" id="UP000749311">
    <property type="component" value="Unassembled WGS sequence"/>
</dbReference>
<feature type="transmembrane region" description="Helical" evidence="2">
    <location>
        <begin position="28"/>
        <end position="47"/>
    </location>
</feature>
<dbReference type="InterPro" id="IPR019681">
    <property type="entry name" value="DUF2530"/>
</dbReference>
<evidence type="ECO:0000256" key="2">
    <source>
        <dbReference type="SAM" id="Phobius"/>
    </source>
</evidence>
<keyword evidence="2" id="KW-0812">Transmembrane</keyword>
<name>A0ABX0SJ59_9ACTN</name>
<sequence>MSESPDQLPARGTTGLRQAPFPPLHEDGVNVFAIGTAGFALASLILLVGRRTLGVADVWLATTLTGLAVGIVATVYCLWRRDKRARDAARGIAPPTA</sequence>
<dbReference type="Pfam" id="PF10745">
    <property type="entry name" value="DUF2530"/>
    <property type="match status" value="1"/>
</dbReference>